<keyword evidence="2" id="KW-0472">Membrane</keyword>
<keyword evidence="5" id="KW-1185">Reference proteome</keyword>
<protein>
    <submittedName>
        <fullName evidence="4">Sugar transferase</fullName>
    </submittedName>
</protein>
<accession>A0ABV6FQE0</accession>
<evidence type="ECO:0000313" key="5">
    <source>
        <dbReference type="Proteomes" id="UP001589797"/>
    </source>
</evidence>
<reference evidence="4 5" key="1">
    <citation type="submission" date="2024-09" db="EMBL/GenBank/DDBJ databases">
        <authorList>
            <person name="Sun Q."/>
            <person name="Mori K."/>
        </authorList>
    </citation>
    <scope>NUCLEOTIDE SEQUENCE [LARGE SCALE GENOMIC DNA]</scope>
    <source>
        <strain evidence="4 5">CCM 7650</strain>
    </source>
</reference>
<dbReference type="InterPro" id="IPR003362">
    <property type="entry name" value="Bact_transf"/>
</dbReference>
<feature type="domain" description="Bacterial sugar transferase" evidence="3">
    <location>
        <begin position="49"/>
        <end position="233"/>
    </location>
</feature>
<keyword evidence="2" id="KW-1133">Transmembrane helix</keyword>
<sequence>MIISILKLIGVMETLISNPSGTKALVTNPDFIMNRYSSNLLDGTQVFVKRIIDVLISSIFLILIGSWLFPIIAIMIRLDSKGPVVYKQLRGGQYNDPFFCFKFRTMTYNPEDSFKQASKNDTRITRIGTFLRKTSLDELPQVINVLIGDMSIVGPRPHATEMNTECSKKYENYMMRHLVKPGITGLAQAKGFRGEIRSTFEMRARLKYDLFYIEKWSLALDIKIIFLTFHSLIFNNGNAY</sequence>
<evidence type="ECO:0000259" key="3">
    <source>
        <dbReference type="Pfam" id="PF02397"/>
    </source>
</evidence>
<evidence type="ECO:0000256" key="1">
    <source>
        <dbReference type="ARBA" id="ARBA00006464"/>
    </source>
</evidence>
<comment type="caution">
    <text evidence="4">The sequence shown here is derived from an EMBL/GenBank/DDBJ whole genome shotgun (WGS) entry which is preliminary data.</text>
</comment>
<keyword evidence="2" id="KW-0812">Transmembrane</keyword>
<comment type="similarity">
    <text evidence="1">Belongs to the bacterial sugar transferase family.</text>
</comment>
<organism evidence="4 5">
    <name type="scientific">Fontibacter flavus</name>
    <dbReference type="NCBI Taxonomy" id="654838"/>
    <lineage>
        <taxon>Bacteria</taxon>
        <taxon>Pseudomonadati</taxon>
        <taxon>Bacteroidota</taxon>
        <taxon>Cytophagia</taxon>
        <taxon>Cytophagales</taxon>
        <taxon>Cyclobacteriaceae</taxon>
        <taxon>Fontibacter</taxon>
    </lineage>
</organism>
<feature type="transmembrane region" description="Helical" evidence="2">
    <location>
        <begin position="54"/>
        <end position="78"/>
    </location>
</feature>
<dbReference type="PANTHER" id="PTHR30576:SF0">
    <property type="entry name" value="UNDECAPRENYL-PHOSPHATE N-ACETYLGALACTOSAMINYL 1-PHOSPHATE TRANSFERASE-RELATED"/>
    <property type="match status" value="1"/>
</dbReference>
<dbReference type="Pfam" id="PF02397">
    <property type="entry name" value="Bac_transf"/>
    <property type="match status" value="1"/>
</dbReference>
<evidence type="ECO:0000313" key="4">
    <source>
        <dbReference type="EMBL" id="MFC0261849.1"/>
    </source>
</evidence>
<evidence type="ECO:0000256" key="2">
    <source>
        <dbReference type="SAM" id="Phobius"/>
    </source>
</evidence>
<dbReference type="EMBL" id="JBHLWI010000007">
    <property type="protein sequence ID" value="MFC0261849.1"/>
    <property type="molecule type" value="Genomic_DNA"/>
</dbReference>
<keyword evidence="4" id="KW-0808">Transferase</keyword>
<dbReference type="GO" id="GO:0016740">
    <property type="term" value="F:transferase activity"/>
    <property type="evidence" value="ECO:0007669"/>
    <property type="project" value="UniProtKB-KW"/>
</dbReference>
<dbReference type="Proteomes" id="UP001589797">
    <property type="component" value="Unassembled WGS sequence"/>
</dbReference>
<gene>
    <name evidence="4" type="ORF">ACFFIP_04085</name>
</gene>
<dbReference type="RefSeq" id="WP_382386289.1">
    <property type="nucleotide sequence ID" value="NZ_JBHLWI010000007.1"/>
</dbReference>
<dbReference type="PANTHER" id="PTHR30576">
    <property type="entry name" value="COLANIC BIOSYNTHESIS UDP-GLUCOSE LIPID CARRIER TRANSFERASE"/>
    <property type="match status" value="1"/>
</dbReference>
<name>A0ABV6FQE0_9BACT</name>
<proteinExistence type="inferred from homology"/>